<evidence type="ECO:0000313" key="4">
    <source>
        <dbReference type="Proteomes" id="UP000503447"/>
    </source>
</evidence>
<dbReference type="AlphaFoldDB" id="A0A6M5Z1T6"/>
<dbReference type="SUPFAM" id="SSF50630">
    <property type="entry name" value="Acid proteases"/>
    <property type="match status" value="1"/>
</dbReference>
<dbReference type="GO" id="GO:0004190">
    <property type="term" value="F:aspartic-type endopeptidase activity"/>
    <property type="evidence" value="ECO:0007669"/>
    <property type="project" value="InterPro"/>
</dbReference>
<name>A0A6M5Z1T6_9BACT</name>
<dbReference type="PROSITE" id="PS50175">
    <property type="entry name" value="ASP_PROT_RETROV"/>
    <property type="match status" value="1"/>
</dbReference>
<gene>
    <name evidence="3" type="ORF">FTUN_7753</name>
</gene>
<sequence>MRINGGWYEPERQLPRAVVIGRLEAADGSWIECPFLIDTGADTTVLSAKVLYQLGRPFALAPVQLGGIGGGVETCEVHTTLRFERTDGTPADIKGAYSAFQVEDALEMSVLGYDVLHLFALIVDRPGDTVCLIHPPHRYTIQSS</sequence>
<accession>A0A6M5Z1T6</accession>
<dbReference type="InterPro" id="IPR021109">
    <property type="entry name" value="Peptidase_aspartic_dom_sf"/>
</dbReference>
<dbReference type="InterPro" id="IPR001995">
    <property type="entry name" value="Peptidase_A2_cat"/>
</dbReference>
<dbReference type="InterPro" id="IPR001969">
    <property type="entry name" value="Aspartic_peptidase_AS"/>
</dbReference>
<dbReference type="EMBL" id="CP053452">
    <property type="protein sequence ID" value="QJX00129.1"/>
    <property type="molecule type" value="Genomic_DNA"/>
</dbReference>
<dbReference type="RefSeq" id="WP_171474948.1">
    <property type="nucleotide sequence ID" value="NZ_CP053452.2"/>
</dbReference>
<dbReference type="Proteomes" id="UP000503447">
    <property type="component" value="Chromosome"/>
</dbReference>
<protein>
    <recommendedName>
        <fullName evidence="2">Peptidase A2 domain-containing protein</fullName>
    </recommendedName>
</protein>
<dbReference type="PROSITE" id="PS00141">
    <property type="entry name" value="ASP_PROTEASE"/>
    <property type="match status" value="1"/>
</dbReference>
<feature type="domain" description="Peptidase A2" evidence="2">
    <location>
        <begin position="33"/>
        <end position="115"/>
    </location>
</feature>
<dbReference type="Gene3D" id="2.40.70.10">
    <property type="entry name" value="Acid Proteases"/>
    <property type="match status" value="1"/>
</dbReference>
<evidence type="ECO:0000256" key="1">
    <source>
        <dbReference type="ARBA" id="ARBA00022801"/>
    </source>
</evidence>
<evidence type="ECO:0000259" key="2">
    <source>
        <dbReference type="PROSITE" id="PS50175"/>
    </source>
</evidence>
<organism evidence="3 4">
    <name type="scientific">Frigoriglobus tundricola</name>
    <dbReference type="NCBI Taxonomy" id="2774151"/>
    <lineage>
        <taxon>Bacteria</taxon>
        <taxon>Pseudomonadati</taxon>
        <taxon>Planctomycetota</taxon>
        <taxon>Planctomycetia</taxon>
        <taxon>Gemmatales</taxon>
        <taxon>Gemmataceae</taxon>
        <taxon>Frigoriglobus</taxon>
    </lineage>
</organism>
<dbReference type="KEGG" id="ftj:FTUN_7753"/>
<proteinExistence type="predicted"/>
<dbReference type="GO" id="GO:0006508">
    <property type="term" value="P:proteolysis"/>
    <property type="evidence" value="ECO:0007669"/>
    <property type="project" value="InterPro"/>
</dbReference>
<evidence type="ECO:0000313" key="3">
    <source>
        <dbReference type="EMBL" id="QJX00129.1"/>
    </source>
</evidence>
<reference evidence="4" key="1">
    <citation type="submission" date="2020-05" db="EMBL/GenBank/DDBJ databases">
        <title>Frigoriglobus tundricola gen. nov., sp. nov., a psychrotolerant cellulolytic planctomycete of the family Gemmataceae with two divergent copies of 16S rRNA gene.</title>
        <authorList>
            <person name="Kulichevskaya I.S."/>
            <person name="Ivanova A.A."/>
            <person name="Naumoff D.G."/>
            <person name="Beletsky A.V."/>
            <person name="Rijpstra W.I.C."/>
            <person name="Sinninghe Damste J.S."/>
            <person name="Mardanov A.V."/>
            <person name="Ravin N.V."/>
            <person name="Dedysh S.N."/>
        </authorList>
    </citation>
    <scope>NUCLEOTIDE SEQUENCE [LARGE SCALE GENOMIC DNA]</scope>
    <source>
        <strain evidence="4">PL17</strain>
    </source>
</reference>
<keyword evidence="4" id="KW-1185">Reference proteome</keyword>
<keyword evidence="1" id="KW-0378">Hydrolase</keyword>